<dbReference type="PROSITE" id="PS50089">
    <property type="entry name" value="ZF_RING_2"/>
    <property type="match status" value="1"/>
</dbReference>
<evidence type="ECO:0000259" key="6">
    <source>
        <dbReference type="PROSITE" id="PS50089"/>
    </source>
</evidence>
<dbReference type="GO" id="GO:0008270">
    <property type="term" value="F:zinc ion binding"/>
    <property type="evidence" value="ECO:0007669"/>
    <property type="project" value="UniProtKB-KW"/>
</dbReference>
<keyword evidence="3" id="KW-0862">Zinc</keyword>
<dbReference type="STRING" id="1314783.A0A165LRI2"/>
<evidence type="ECO:0000256" key="1">
    <source>
        <dbReference type="ARBA" id="ARBA00022723"/>
    </source>
</evidence>
<feature type="domain" description="RING-type" evidence="6">
    <location>
        <begin position="95"/>
        <end position="138"/>
    </location>
</feature>
<proteinExistence type="predicted"/>
<dbReference type="Gene3D" id="3.30.40.10">
    <property type="entry name" value="Zinc/RING finger domain, C3HC4 (zinc finger)"/>
    <property type="match status" value="1"/>
</dbReference>
<keyword evidence="1" id="KW-0479">Metal-binding</keyword>
<evidence type="ECO:0000256" key="4">
    <source>
        <dbReference type="PROSITE-ProRule" id="PRU00175"/>
    </source>
</evidence>
<dbReference type="InterPro" id="IPR001841">
    <property type="entry name" value="Znf_RING"/>
</dbReference>
<protein>
    <recommendedName>
        <fullName evidence="6">RING-type domain-containing protein</fullName>
    </recommendedName>
</protein>
<dbReference type="SUPFAM" id="SSF57850">
    <property type="entry name" value="RING/U-box"/>
    <property type="match status" value="1"/>
</dbReference>
<gene>
    <name evidence="7" type="ORF">DAEQUDRAFT_582026</name>
</gene>
<keyword evidence="8" id="KW-1185">Reference proteome</keyword>
<keyword evidence="2 4" id="KW-0863">Zinc-finger</keyword>
<dbReference type="InterPro" id="IPR017907">
    <property type="entry name" value="Znf_RING_CS"/>
</dbReference>
<dbReference type="Proteomes" id="UP000076727">
    <property type="component" value="Unassembled WGS sequence"/>
</dbReference>
<evidence type="ECO:0000313" key="7">
    <source>
        <dbReference type="EMBL" id="KZT64765.1"/>
    </source>
</evidence>
<dbReference type="InterPro" id="IPR013083">
    <property type="entry name" value="Znf_RING/FYVE/PHD"/>
</dbReference>
<dbReference type="EMBL" id="KV429119">
    <property type="protein sequence ID" value="KZT64765.1"/>
    <property type="molecule type" value="Genomic_DNA"/>
</dbReference>
<dbReference type="Pfam" id="PF13445">
    <property type="entry name" value="zf-RING_UBOX"/>
    <property type="match status" value="1"/>
</dbReference>
<evidence type="ECO:0000256" key="3">
    <source>
        <dbReference type="ARBA" id="ARBA00022833"/>
    </source>
</evidence>
<accession>A0A165LRI2</accession>
<sequence>MPPRSGACTQVLYSYHRTFRGRNSDNRLKTGAAPLHRFSSIDDNDNRTAREGNIYIQHPHCAGPLRPYRSPPLTHSRTFRGPRPFVAFHPMPARCSICLDTLGEVSTPMTTPCGHLYCTACATRLFGGARGAPCAICRRGPHALGALIRLYPDYAREGPPPPPPHARGAPYRKPTSTKFIPGGRGVRGNAASAGDTSRSAASPLSQPTGRGTHPRVYAGAGRLPPVPTRSGAASAMRRAHLQTGLLPRLQFPRGRGHAVPTATHIYSPGARGERNRPLLLSALTRGRGGAGSARGTTITNLRGRRGVYVQAGPVLRRR</sequence>
<organism evidence="7 8">
    <name type="scientific">Daedalea quercina L-15889</name>
    <dbReference type="NCBI Taxonomy" id="1314783"/>
    <lineage>
        <taxon>Eukaryota</taxon>
        <taxon>Fungi</taxon>
        <taxon>Dikarya</taxon>
        <taxon>Basidiomycota</taxon>
        <taxon>Agaricomycotina</taxon>
        <taxon>Agaricomycetes</taxon>
        <taxon>Polyporales</taxon>
        <taxon>Fomitopsis</taxon>
    </lineage>
</organism>
<evidence type="ECO:0000313" key="8">
    <source>
        <dbReference type="Proteomes" id="UP000076727"/>
    </source>
</evidence>
<feature type="compositionally biased region" description="Polar residues" evidence="5">
    <location>
        <begin position="194"/>
        <end position="209"/>
    </location>
</feature>
<feature type="region of interest" description="Disordered" evidence="5">
    <location>
        <begin position="155"/>
        <end position="237"/>
    </location>
</feature>
<dbReference type="OrthoDB" id="2142040at2759"/>
<dbReference type="InterPro" id="IPR027370">
    <property type="entry name" value="Znf-RING_euk"/>
</dbReference>
<name>A0A165LRI2_9APHY</name>
<dbReference type="AlphaFoldDB" id="A0A165LRI2"/>
<dbReference type="SMART" id="SM00184">
    <property type="entry name" value="RING"/>
    <property type="match status" value="1"/>
</dbReference>
<dbReference type="PROSITE" id="PS00518">
    <property type="entry name" value="ZF_RING_1"/>
    <property type="match status" value="1"/>
</dbReference>
<evidence type="ECO:0000256" key="2">
    <source>
        <dbReference type="ARBA" id="ARBA00022771"/>
    </source>
</evidence>
<reference evidence="7 8" key="1">
    <citation type="journal article" date="2016" name="Mol. Biol. Evol.">
        <title>Comparative Genomics of Early-Diverging Mushroom-Forming Fungi Provides Insights into the Origins of Lignocellulose Decay Capabilities.</title>
        <authorList>
            <person name="Nagy L.G."/>
            <person name="Riley R."/>
            <person name="Tritt A."/>
            <person name="Adam C."/>
            <person name="Daum C."/>
            <person name="Floudas D."/>
            <person name="Sun H."/>
            <person name="Yadav J.S."/>
            <person name="Pangilinan J."/>
            <person name="Larsson K.H."/>
            <person name="Matsuura K."/>
            <person name="Barry K."/>
            <person name="Labutti K."/>
            <person name="Kuo R."/>
            <person name="Ohm R.A."/>
            <person name="Bhattacharya S.S."/>
            <person name="Shirouzu T."/>
            <person name="Yoshinaga Y."/>
            <person name="Martin F.M."/>
            <person name="Grigoriev I.V."/>
            <person name="Hibbett D.S."/>
        </authorList>
    </citation>
    <scope>NUCLEOTIDE SEQUENCE [LARGE SCALE GENOMIC DNA]</scope>
    <source>
        <strain evidence="7 8">L-15889</strain>
    </source>
</reference>
<evidence type="ECO:0000256" key="5">
    <source>
        <dbReference type="SAM" id="MobiDB-lite"/>
    </source>
</evidence>